<evidence type="ECO:0000256" key="3">
    <source>
        <dbReference type="ARBA" id="ARBA00022840"/>
    </source>
</evidence>
<dbReference type="Gene3D" id="3.40.50.300">
    <property type="entry name" value="P-loop containing nucleotide triphosphate hydrolases"/>
    <property type="match status" value="1"/>
</dbReference>
<keyword evidence="2" id="KW-0547">Nucleotide-binding</keyword>
<name>A0ABU6J3H9_9BURK</name>
<dbReference type="InterPro" id="IPR027417">
    <property type="entry name" value="P-loop_NTPase"/>
</dbReference>
<gene>
    <name evidence="6" type="ORF">RY831_03475</name>
</gene>
<dbReference type="CDD" id="cd01129">
    <property type="entry name" value="PulE-GspE-like"/>
    <property type="match status" value="1"/>
</dbReference>
<dbReference type="RefSeq" id="WP_326504948.1">
    <property type="nucleotide sequence ID" value="NZ_JAWIIV010000002.1"/>
</dbReference>
<reference evidence="6 7" key="1">
    <citation type="submission" date="2023-10" db="EMBL/GenBank/DDBJ databases">
        <title>Noviherbaspirillum sp. CPCC 100848 genome assembly.</title>
        <authorList>
            <person name="Li X.Y."/>
            <person name="Fang X.M."/>
        </authorList>
    </citation>
    <scope>NUCLEOTIDE SEQUENCE [LARGE SCALE GENOMIC DNA]</scope>
    <source>
        <strain evidence="6 7">CPCC 100848</strain>
    </source>
</reference>
<evidence type="ECO:0000313" key="6">
    <source>
        <dbReference type="EMBL" id="MEC4718194.1"/>
    </source>
</evidence>
<evidence type="ECO:0000256" key="4">
    <source>
        <dbReference type="SAM" id="MobiDB-lite"/>
    </source>
</evidence>
<evidence type="ECO:0000259" key="5">
    <source>
        <dbReference type="PROSITE" id="PS00662"/>
    </source>
</evidence>
<dbReference type="EMBL" id="JAWIIV010000002">
    <property type="protein sequence ID" value="MEC4718194.1"/>
    <property type="molecule type" value="Genomic_DNA"/>
</dbReference>
<dbReference type="SMART" id="SM00382">
    <property type="entry name" value="AAA"/>
    <property type="match status" value="1"/>
</dbReference>
<dbReference type="Pfam" id="PF00437">
    <property type="entry name" value="T2SSE"/>
    <property type="match status" value="1"/>
</dbReference>
<evidence type="ECO:0000256" key="2">
    <source>
        <dbReference type="ARBA" id="ARBA00022741"/>
    </source>
</evidence>
<feature type="compositionally biased region" description="Polar residues" evidence="4">
    <location>
        <begin position="404"/>
        <end position="422"/>
    </location>
</feature>
<dbReference type="SUPFAM" id="SSF52540">
    <property type="entry name" value="P-loop containing nucleoside triphosphate hydrolases"/>
    <property type="match status" value="1"/>
</dbReference>
<sequence length="422" mass="45862">MANAPTRFIKAGRNEGEAVELLNNLFDAAARMGASDIHIEDEDADTAVRLRIGGDLQEYTRIDKQTALICDSKIRSVCQMSLSDRMAAMDGRMFIEVDSRMVDVRVSVLPSRTGQSIVCRLLDQRNAARRLGEITMTPSVRTALGGVLAEPDGLVLMTGPTGSGKTSTLYAMLNELNKPEAKIVTVEDPVEYRLTRAVQVNVNERLTFANALRAILRQDPDIILVGEIRDQETAKIAVEASMTGHLVLSTLHANDAPTTLTRLVDLGVDPFTLGAVLRCVIAQRLSKRLCQHCCTAYELTRGEMDWLRFYDPDHSGTGFWHSPGCDHCSHTGIEGRIPVMEMAVGDAAVRLAITKNSRSEIARAAQRQGQYETLVQAGMRLALDGQISLAEVRKLASGMDGNGESATTSSVKNPTSVSGVHA</sequence>
<dbReference type="InterPro" id="IPR003593">
    <property type="entry name" value="AAA+_ATPase"/>
</dbReference>
<dbReference type="PANTHER" id="PTHR30258:SF29">
    <property type="entry name" value="MSHA PILUS ASSEMBLY ATPASE MSHE"/>
    <property type="match status" value="1"/>
</dbReference>
<proteinExistence type="inferred from homology"/>
<dbReference type="PANTHER" id="PTHR30258">
    <property type="entry name" value="TYPE II SECRETION SYSTEM PROTEIN GSPE-RELATED"/>
    <property type="match status" value="1"/>
</dbReference>
<keyword evidence="3" id="KW-0067">ATP-binding</keyword>
<dbReference type="Proteomes" id="UP001352263">
    <property type="component" value="Unassembled WGS sequence"/>
</dbReference>
<comment type="caution">
    <text evidence="6">The sequence shown here is derived from an EMBL/GenBank/DDBJ whole genome shotgun (WGS) entry which is preliminary data.</text>
</comment>
<dbReference type="PROSITE" id="PS00662">
    <property type="entry name" value="T2SP_E"/>
    <property type="match status" value="1"/>
</dbReference>
<accession>A0ABU6J3H9</accession>
<comment type="similarity">
    <text evidence="1">Belongs to the GSP E family.</text>
</comment>
<dbReference type="Gene3D" id="3.30.450.90">
    <property type="match status" value="1"/>
</dbReference>
<organism evidence="6 7">
    <name type="scientific">Noviherbaspirillum album</name>
    <dbReference type="NCBI Taxonomy" id="3080276"/>
    <lineage>
        <taxon>Bacteria</taxon>
        <taxon>Pseudomonadati</taxon>
        <taxon>Pseudomonadota</taxon>
        <taxon>Betaproteobacteria</taxon>
        <taxon>Burkholderiales</taxon>
        <taxon>Oxalobacteraceae</taxon>
        <taxon>Noviherbaspirillum</taxon>
    </lineage>
</organism>
<protein>
    <submittedName>
        <fullName evidence="6">GspE/PulE family protein</fullName>
    </submittedName>
</protein>
<feature type="domain" description="Bacterial type II secretion system protein E" evidence="5">
    <location>
        <begin position="216"/>
        <end position="230"/>
    </location>
</feature>
<keyword evidence="7" id="KW-1185">Reference proteome</keyword>
<feature type="region of interest" description="Disordered" evidence="4">
    <location>
        <begin position="398"/>
        <end position="422"/>
    </location>
</feature>
<evidence type="ECO:0000256" key="1">
    <source>
        <dbReference type="ARBA" id="ARBA00006611"/>
    </source>
</evidence>
<evidence type="ECO:0000313" key="7">
    <source>
        <dbReference type="Proteomes" id="UP001352263"/>
    </source>
</evidence>
<dbReference type="InterPro" id="IPR001482">
    <property type="entry name" value="T2SS/T4SS_dom"/>
</dbReference>